<keyword evidence="2 4" id="KW-0547">Nucleotide-binding</keyword>
<dbReference type="Gene3D" id="3.30.590.20">
    <property type="match status" value="1"/>
</dbReference>
<dbReference type="PANTHER" id="PTHR36510">
    <property type="entry name" value="GLUTAMATE--CYSTEINE LIGASE 2-RELATED"/>
    <property type="match status" value="1"/>
</dbReference>
<dbReference type="RefSeq" id="WP_132538099.1">
    <property type="nucleotide sequence ID" value="NZ_SLWY01000001.1"/>
</dbReference>
<dbReference type="InterPro" id="IPR014746">
    <property type="entry name" value="Gln_synth/guanido_kin_cat_dom"/>
</dbReference>
<dbReference type="GO" id="GO:0042398">
    <property type="term" value="P:modified amino acid biosynthetic process"/>
    <property type="evidence" value="ECO:0007669"/>
    <property type="project" value="InterPro"/>
</dbReference>
<reference evidence="5 6" key="1">
    <citation type="submission" date="2019-03" db="EMBL/GenBank/DDBJ databases">
        <title>Genomic Encyclopedia of Type Strains, Phase IV (KMG-IV): sequencing the most valuable type-strain genomes for metagenomic binning, comparative biology and taxonomic classification.</title>
        <authorList>
            <person name="Goeker M."/>
        </authorList>
    </citation>
    <scope>NUCLEOTIDE SEQUENCE [LARGE SCALE GENOMIC DNA]</scope>
    <source>
        <strain evidence="5 6">DSM 25287</strain>
    </source>
</reference>
<dbReference type="AlphaFoldDB" id="A0A4R2L8E1"/>
<dbReference type="InterPro" id="IPR050141">
    <property type="entry name" value="GCL_type2/YbdK_subfam"/>
</dbReference>
<evidence type="ECO:0000313" key="6">
    <source>
        <dbReference type="Proteomes" id="UP000295765"/>
    </source>
</evidence>
<dbReference type="Pfam" id="PF04107">
    <property type="entry name" value="GCS2"/>
    <property type="match status" value="1"/>
</dbReference>
<dbReference type="NCBIfam" id="NF010039">
    <property type="entry name" value="PRK13515.1"/>
    <property type="match status" value="1"/>
</dbReference>
<comment type="similarity">
    <text evidence="4">Belongs to the glutamate--cysteine ligase type 2 family. YbdK subfamily.</text>
</comment>
<evidence type="ECO:0000256" key="3">
    <source>
        <dbReference type="ARBA" id="ARBA00022840"/>
    </source>
</evidence>
<dbReference type="Proteomes" id="UP000295765">
    <property type="component" value="Unassembled WGS sequence"/>
</dbReference>
<dbReference type="GO" id="GO:0005524">
    <property type="term" value="F:ATP binding"/>
    <property type="evidence" value="ECO:0007669"/>
    <property type="project" value="UniProtKB-KW"/>
</dbReference>
<organism evidence="5 6">
    <name type="scientific">Plasticicumulans lactativorans</name>
    <dbReference type="NCBI Taxonomy" id="1133106"/>
    <lineage>
        <taxon>Bacteria</taxon>
        <taxon>Pseudomonadati</taxon>
        <taxon>Pseudomonadota</taxon>
        <taxon>Gammaproteobacteria</taxon>
        <taxon>Candidatus Competibacteraceae</taxon>
        <taxon>Plasticicumulans</taxon>
    </lineage>
</organism>
<dbReference type="EC" id="6.3.2.2" evidence="4"/>
<sequence>MTHLDAHAYTFGIEEEFFLVDPATRDVVADVPKELVRSCRRSLGDSVTHELLQSQIEISSPVFRDCAEAREEMIRLRRGIAEIARERGLSLLAAGTAPLARWPEQRHTDKPHYRRLIDDFQIVAYRNLLCGLHIHVEVPQGVDRVDLMNRMMPWLPVFLALSTSSPFWDRQRTGLMSYRQAAYDEWPRTGIPDHFADEAEYQGFVDLLVGNGAAESASSLWWAIRPSERYPTLELRITDSCTRVEDSLAIAALLRCLVRAHVRRPELGCTHTVYTRRLIDENRWRAKRYGTAAEFIDADGSGTRPFAQIVADLAELIAEDVEALGCHDAVRQMQRIVAEGTSAHEQIRIYRAHRDAGIGRFGALKGVVDWLVETTVPAIA</sequence>
<dbReference type="HAMAP" id="MF_01609">
    <property type="entry name" value="Glu_cys_ligase_2"/>
    <property type="match status" value="1"/>
</dbReference>
<keyword evidence="3 4" id="KW-0067">ATP-binding</keyword>
<dbReference type="InterPro" id="IPR006336">
    <property type="entry name" value="GCS2"/>
</dbReference>
<evidence type="ECO:0000256" key="1">
    <source>
        <dbReference type="ARBA" id="ARBA00022598"/>
    </source>
</evidence>
<dbReference type="EMBL" id="SLWY01000001">
    <property type="protein sequence ID" value="TCO83836.1"/>
    <property type="molecule type" value="Genomic_DNA"/>
</dbReference>
<accession>A0A4R2L8E1</accession>
<protein>
    <recommendedName>
        <fullName evidence="4">Putative glutamate--cysteine ligase 2</fullName>
        <ecNumber evidence="4">6.3.2.2</ecNumber>
    </recommendedName>
    <alternativeName>
        <fullName evidence="4">Gamma-glutamylcysteine synthetase 2</fullName>
        <shortName evidence="4">GCS 2</shortName>
        <shortName evidence="4">Gamma-GCS 2</shortName>
    </alternativeName>
</protein>
<evidence type="ECO:0000313" key="5">
    <source>
        <dbReference type="EMBL" id="TCO83836.1"/>
    </source>
</evidence>
<keyword evidence="6" id="KW-1185">Reference proteome</keyword>
<comment type="catalytic activity">
    <reaction evidence="4">
        <text>L-cysteine + L-glutamate + ATP = gamma-L-glutamyl-L-cysteine + ADP + phosphate + H(+)</text>
        <dbReference type="Rhea" id="RHEA:13285"/>
        <dbReference type="ChEBI" id="CHEBI:15378"/>
        <dbReference type="ChEBI" id="CHEBI:29985"/>
        <dbReference type="ChEBI" id="CHEBI:30616"/>
        <dbReference type="ChEBI" id="CHEBI:35235"/>
        <dbReference type="ChEBI" id="CHEBI:43474"/>
        <dbReference type="ChEBI" id="CHEBI:58173"/>
        <dbReference type="ChEBI" id="CHEBI:456216"/>
        <dbReference type="EC" id="6.3.2.2"/>
    </reaction>
</comment>
<name>A0A4R2L8E1_9GAMM</name>
<gene>
    <name evidence="5" type="ORF">EV699_101220</name>
</gene>
<dbReference type="SUPFAM" id="SSF55931">
    <property type="entry name" value="Glutamine synthetase/guanido kinase"/>
    <property type="match status" value="1"/>
</dbReference>
<keyword evidence="1 4" id="KW-0436">Ligase</keyword>
<evidence type="ECO:0000256" key="2">
    <source>
        <dbReference type="ARBA" id="ARBA00022741"/>
    </source>
</evidence>
<evidence type="ECO:0000256" key="4">
    <source>
        <dbReference type="HAMAP-Rule" id="MF_01609"/>
    </source>
</evidence>
<dbReference type="OrthoDB" id="9769628at2"/>
<dbReference type="GO" id="GO:0004357">
    <property type="term" value="F:glutamate-cysteine ligase activity"/>
    <property type="evidence" value="ECO:0007669"/>
    <property type="project" value="UniProtKB-EC"/>
</dbReference>
<proteinExistence type="inferred from homology"/>
<comment type="caution">
    <text evidence="5">The sequence shown here is derived from an EMBL/GenBank/DDBJ whole genome shotgun (WGS) entry which is preliminary data.</text>
</comment>
<dbReference type="NCBIfam" id="TIGR02050">
    <property type="entry name" value="gshA_cyan_rel"/>
    <property type="match status" value="1"/>
</dbReference>
<dbReference type="InterPro" id="IPR011793">
    <property type="entry name" value="YbdK"/>
</dbReference>
<dbReference type="PANTHER" id="PTHR36510:SF1">
    <property type="entry name" value="GLUTAMATE--CYSTEINE LIGASE 2-RELATED"/>
    <property type="match status" value="1"/>
</dbReference>
<comment type="function">
    <text evidence="4">ATP-dependent carboxylate-amine ligase which exhibits weak glutamate--cysteine ligase activity.</text>
</comment>